<dbReference type="STRING" id="428990.SAMN06295987_101328"/>
<sequence length="31" mass="3591">MPGPMFTGWSLTWFIVLEWFENGTVSLTVML</sequence>
<proteinExistence type="predicted"/>
<organism evidence="1 2">
    <name type="scientific">Novosphingobium mathurense</name>
    <dbReference type="NCBI Taxonomy" id="428990"/>
    <lineage>
        <taxon>Bacteria</taxon>
        <taxon>Pseudomonadati</taxon>
        <taxon>Pseudomonadota</taxon>
        <taxon>Alphaproteobacteria</taxon>
        <taxon>Sphingomonadales</taxon>
        <taxon>Sphingomonadaceae</taxon>
        <taxon>Novosphingobium</taxon>
    </lineage>
</organism>
<reference evidence="2" key="1">
    <citation type="submission" date="2017-02" db="EMBL/GenBank/DDBJ databases">
        <authorList>
            <person name="Varghese N."/>
            <person name="Submissions S."/>
        </authorList>
    </citation>
    <scope>NUCLEOTIDE SEQUENCE [LARGE SCALE GENOMIC DNA]</scope>
    <source>
        <strain evidence="2">SM117</strain>
    </source>
</reference>
<dbReference type="EMBL" id="FVZE01000001">
    <property type="protein sequence ID" value="SLJ86659.1"/>
    <property type="molecule type" value="Genomic_DNA"/>
</dbReference>
<dbReference type="AlphaFoldDB" id="A0A1U6GT11"/>
<name>A0A1U6GT11_9SPHN</name>
<protein>
    <submittedName>
        <fullName evidence="1">Uncharacterized protein</fullName>
    </submittedName>
</protein>
<evidence type="ECO:0000313" key="1">
    <source>
        <dbReference type="EMBL" id="SLJ86659.1"/>
    </source>
</evidence>
<evidence type="ECO:0000313" key="2">
    <source>
        <dbReference type="Proteomes" id="UP000190989"/>
    </source>
</evidence>
<dbReference type="Proteomes" id="UP000190989">
    <property type="component" value="Unassembled WGS sequence"/>
</dbReference>
<gene>
    <name evidence="1" type="ORF">SAMN06295987_101328</name>
</gene>
<accession>A0A1U6GT11</accession>
<keyword evidence="2" id="KW-1185">Reference proteome</keyword>